<dbReference type="InterPro" id="IPR003607">
    <property type="entry name" value="HD/PDEase_dom"/>
</dbReference>
<evidence type="ECO:0000256" key="3">
    <source>
        <dbReference type="ARBA" id="ARBA00022741"/>
    </source>
</evidence>
<gene>
    <name evidence="8" type="ORF">AKK44_04635</name>
</gene>
<keyword evidence="4 8" id="KW-0378">Hydrolase</keyword>
<reference evidence="8 9" key="1">
    <citation type="submission" date="2015-08" db="EMBL/GenBank/DDBJ databases">
        <title>Genome sequence of Streptococcus phocae subsp. phocae ATCC 51973T isolated from liver specimen obtained from seal.</title>
        <authorList>
            <person name="Avendano-Herrera R."/>
        </authorList>
    </citation>
    <scope>NUCLEOTIDE SEQUENCE [LARGE SCALE GENOMIC DNA]</scope>
    <source>
        <strain evidence="8 9">ATCC 51973</strain>
    </source>
</reference>
<dbReference type="PATRIC" id="fig|119224.3.peg.462"/>
<organism evidence="8 9">
    <name type="scientific">Streptococcus phocae</name>
    <dbReference type="NCBI Taxonomy" id="119224"/>
    <lineage>
        <taxon>Bacteria</taxon>
        <taxon>Bacillati</taxon>
        <taxon>Bacillota</taxon>
        <taxon>Bacilli</taxon>
        <taxon>Lactobacillales</taxon>
        <taxon>Streptococcaceae</taxon>
        <taxon>Streptococcus</taxon>
    </lineage>
</organism>
<dbReference type="PANTHER" id="PTHR35795:SF1">
    <property type="entry name" value="BIS(5'-NUCLEOSYL)-TETRAPHOSPHATASE, SYMMETRICAL"/>
    <property type="match status" value="1"/>
</dbReference>
<protein>
    <recommendedName>
        <fullName evidence="1">bis(5'-nucleosyl)-tetraphosphatase (symmetrical)</fullName>
        <ecNumber evidence="1">3.6.1.41</ecNumber>
    </recommendedName>
</protein>
<dbReference type="AlphaFoldDB" id="A0A0P6SE61"/>
<evidence type="ECO:0000313" key="8">
    <source>
        <dbReference type="EMBL" id="KPJ22428.1"/>
    </source>
</evidence>
<dbReference type="Pfam" id="PF01966">
    <property type="entry name" value="HD"/>
    <property type="match status" value="1"/>
</dbReference>
<dbReference type="InterPro" id="IPR006674">
    <property type="entry name" value="HD_domain"/>
</dbReference>
<keyword evidence="2" id="KW-0479">Metal-binding</keyword>
<dbReference type="GO" id="GO:0008803">
    <property type="term" value="F:bis(5'-nucleosyl)-tetraphosphatase (symmetrical) activity"/>
    <property type="evidence" value="ECO:0007669"/>
    <property type="project" value="UniProtKB-EC"/>
</dbReference>
<dbReference type="NCBIfam" id="TIGR00488">
    <property type="entry name" value="bis(5'-nucleosyl)-tetraphosphatase (symmetrical) YqeK"/>
    <property type="match status" value="1"/>
</dbReference>
<dbReference type="Proteomes" id="UP000049578">
    <property type="component" value="Unassembled WGS sequence"/>
</dbReference>
<proteinExistence type="predicted"/>
<dbReference type="GO" id="GO:0000166">
    <property type="term" value="F:nucleotide binding"/>
    <property type="evidence" value="ECO:0007669"/>
    <property type="project" value="UniProtKB-KW"/>
</dbReference>
<keyword evidence="3" id="KW-0547">Nucleotide-binding</keyword>
<dbReference type="Gene3D" id="1.10.3210.10">
    <property type="entry name" value="Hypothetical protein af1432"/>
    <property type="match status" value="1"/>
</dbReference>
<accession>A0A0P6SE61</accession>
<evidence type="ECO:0000256" key="6">
    <source>
        <dbReference type="ARBA" id="ARBA00049417"/>
    </source>
</evidence>
<comment type="caution">
    <text evidence="8">The sequence shown here is derived from an EMBL/GenBank/DDBJ whole genome shotgun (WGS) entry which is preliminary data.</text>
</comment>
<dbReference type="RefSeq" id="WP_054278718.1">
    <property type="nucleotide sequence ID" value="NZ_LHQM01000014.1"/>
</dbReference>
<dbReference type="EC" id="3.6.1.41" evidence="1"/>
<keyword evidence="5" id="KW-0408">Iron</keyword>
<dbReference type="SUPFAM" id="SSF109604">
    <property type="entry name" value="HD-domain/PDEase-like"/>
    <property type="match status" value="1"/>
</dbReference>
<evidence type="ECO:0000256" key="4">
    <source>
        <dbReference type="ARBA" id="ARBA00022801"/>
    </source>
</evidence>
<dbReference type="InterPro" id="IPR051094">
    <property type="entry name" value="Diverse_Catalytic_Enzymes"/>
</dbReference>
<dbReference type="CDD" id="cd00077">
    <property type="entry name" value="HDc"/>
    <property type="match status" value="1"/>
</dbReference>
<sequence>MMYENYVPYDRDELLRKIKQQMSDKRFKHVLGVEKAAIQLADYYGYDSVKAGLAALLHDYAKECSDQEFLKLIDKYHLPNELTKWNNNIWHGMVGIYKIKEDLGLADQAILRAIEIHTVGAAEMSILDKILYVADYIEEGRVFPMVDEARKIAQLDLNKAVAYETANTIAYLASQAQPIHPQTIETYNAFCHYLKTT</sequence>
<dbReference type="SMART" id="SM00471">
    <property type="entry name" value="HDc"/>
    <property type="match status" value="1"/>
</dbReference>
<dbReference type="STRING" id="119224.AKK44_04635"/>
<comment type="catalytic activity">
    <reaction evidence="6">
        <text>P(1),P(4)-bis(5'-adenosyl) tetraphosphate + H2O = 2 ADP + 2 H(+)</text>
        <dbReference type="Rhea" id="RHEA:24252"/>
        <dbReference type="ChEBI" id="CHEBI:15377"/>
        <dbReference type="ChEBI" id="CHEBI:15378"/>
        <dbReference type="ChEBI" id="CHEBI:58141"/>
        <dbReference type="ChEBI" id="CHEBI:456216"/>
        <dbReference type="EC" id="3.6.1.41"/>
    </reaction>
</comment>
<evidence type="ECO:0000259" key="7">
    <source>
        <dbReference type="SMART" id="SM00471"/>
    </source>
</evidence>
<dbReference type="InterPro" id="IPR005249">
    <property type="entry name" value="YqeK"/>
</dbReference>
<evidence type="ECO:0000313" key="9">
    <source>
        <dbReference type="Proteomes" id="UP000049578"/>
    </source>
</evidence>
<keyword evidence="9" id="KW-1185">Reference proteome</keyword>
<evidence type="ECO:0000256" key="1">
    <source>
        <dbReference type="ARBA" id="ARBA00012506"/>
    </source>
</evidence>
<dbReference type="EMBL" id="LHQM01000014">
    <property type="protein sequence ID" value="KPJ22428.1"/>
    <property type="molecule type" value="Genomic_DNA"/>
</dbReference>
<dbReference type="GO" id="GO:0046872">
    <property type="term" value="F:metal ion binding"/>
    <property type="evidence" value="ECO:0007669"/>
    <property type="project" value="UniProtKB-KW"/>
</dbReference>
<name>A0A0P6SE61_9STRE</name>
<evidence type="ECO:0000256" key="2">
    <source>
        <dbReference type="ARBA" id="ARBA00022723"/>
    </source>
</evidence>
<feature type="domain" description="HD/PDEase" evidence="7">
    <location>
        <begin position="22"/>
        <end position="149"/>
    </location>
</feature>
<dbReference type="PANTHER" id="PTHR35795">
    <property type="entry name" value="SLR1885 PROTEIN"/>
    <property type="match status" value="1"/>
</dbReference>
<evidence type="ECO:0000256" key="5">
    <source>
        <dbReference type="ARBA" id="ARBA00023004"/>
    </source>
</evidence>